<evidence type="ECO:0000313" key="2">
    <source>
        <dbReference type="Proteomes" id="UP000309997"/>
    </source>
</evidence>
<dbReference type="Proteomes" id="UP000309997">
    <property type="component" value="Unassembled WGS sequence"/>
</dbReference>
<dbReference type="EMBL" id="RCHU02000001">
    <property type="protein sequence ID" value="KAL3612657.1"/>
    <property type="molecule type" value="Genomic_DNA"/>
</dbReference>
<keyword evidence="2" id="KW-1185">Reference proteome</keyword>
<sequence length="241" mass="27058">MVLPAWKWEVFKGGGAVNGQNKKKKKAATEEVEIVHVAISSSPLRSCIAQFYGCAFLDLLNKFEAGQYLKIPNPPISSSVPLALQSSPFSSRPVGGSKSAPKCKGGKLDIRNTGAPLVDLSSGEFDISTLQGRSLLVKMEVRKENRNIRDNHRRLLAEKFELKRNLYKALVRDPTLPQEMRELHAYKLAKLPRNSSFTRVRNRCVFTGRPRGVYQLFRMSRLVFRSLASQGLLEGIRKASW</sequence>
<reference evidence="1 2" key="1">
    <citation type="journal article" date="2024" name="Plant Biotechnol. J.">
        <title>Genome and CRISPR/Cas9 system of a widespread forest tree (Populus alba) in the world.</title>
        <authorList>
            <person name="Liu Y.J."/>
            <person name="Jiang P.F."/>
            <person name="Han X.M."/>
            <person name="Li X.Y."/>
            <person name="Wang H.M."/>
            <person name="Wang Y.J."/>
            <person name="Wang X.X."/>
            <person name="Zeng Q.Y."/>
        </authorList>
    </citation>
    <scope>NUCLEOTIDE SEQUENCE [LARGE SCALE GENOMIC DNA]</scope>
    <source>
        <strain evidence="2">cv. PAL-ZL1</strain>
    </source>
</reference>
<accession>A0ACC4D717</accession>
<proteinExistence type="predicted"/>
<gene>
    <name evidence="1" type="ORF">D5086_003677</name>
</gene>
<name>A0ACC4D717_POPAL</name>
<comment type="caution">
    <text evidence="1">The sequence shown here is derived from an EMBL/GenBank/DDBJ whole genome shotgun (WGS) entry which is preliminary data.</text>
</comment>
<evidence type="ECO:0000313" key="1">
    <source>
        <dbReference type="EMBL" id="KAL3612657.1"/>
    </source>
</evidence>
<organism evidence="1 2">
    <name type="scientific">Populus alba</name>
    <name type="common">White poplar</name>
    <dbReference type="NCBI Taxonomy" id="43335"/>
    <lineage>
        <taxon>Eukaryota</taxon>
        <taxon>Viridiplantae</taxon>
        <taxon>Streptophyta</taxon>
        <taxon>Embryophyta</taxon>
        <taxon>Tracheophyta</taxon>
        <taxon>Spermatophyta</taxon>
        <taxon>Magnoliopsida</taxon>
        <taxon>eudicotyledons</taxon>
        <taxon>Gunneridae</taxon>
        <taxon>Pentapetalae</taxon>
        <taxon>rosids</taxon>
        <taxon>fabids</taxon>
        <taxon>Malpighiales</taxon>
        <taxon>Salicaceae</taxon>
        <taxon>Saliceae</taxon>
        <taxon>Populus</taxon>
    </lineage>
</organism>
<protein>
    <submittedName>
        <fullName evidence="1">Uncharacterized protein</fullName>
    </submittedName>
</protein>